<dbReference type="RefSeq" id="WP_092121751.1">
    <property type="nucleotide sequence ID" value="NZ_FMXO01000013.1"/>
</dbReference>
<evidence type="ECO:0000313" key="5">
    <source>
        <dbReference type="EMBL" id="SDB47422.1"/>
    </source>
</evidence>
<sequence>MTSWIDKMMRMELEDSPGFLVNRAALRIKKEFHRLLDEQGYEVTPEQCVVLWQLWNFEGGVQRELASTTFKDMTNMTRILDGLERRRLVVRRRDEHDRRCSRIYLTEEGRALQEGILRVAGQLAERAYQGLSWEQIDQLKDMLSKIYENLNQNEKFKR</sequence>
<dbReference type="PANTHER" id="PTHR33164:SF64">
    <property type="entry name" value="TRANSCRIPTIONAL REGULATOR SLYA"/>
    <property type="match status" value="1"/>
</dbReference>
<dbReference type="OrthoDB" id="8906692at2"/>
<evidence type="ECO:0000313" key="6">
    <source>
        <dbReference type="Proteomes" id="UP000198771"/>
    </source>
</evidence>
<dbReference type="AlphaFoldDB" id="A0A1G6DQP5"/>
<dbReference type="EMBL" id="FMXO01000013">
    <property type="protein sequence ID" value="SDB47422.1"/>
    <property type="molecule type" value="Genomic_DNA"/>
</dbReference>
<evidence type="ECO:0000256" key="3">
    <source>
        <dbReference type="ARBA" id="ARBA00023163"/>
    </source>
</evidence>
<evidence type="ECO:0000256" key="1">
    <source>
        <dbReference type="ARBA" id="ARBA00023015"/>
    </source>
</evidence>
<dbReference type="GO" id="GO:0003677">
    <property type="term" value="F:DNA binding"/>
    <property type="evidence" value="ECO:0007669"/>
    <property type="project" value="UniProtKB-KW"/>
</dbReference>
<dbReference type="InterPro" id="IPR036390">
    <property type="entry name" value="WH_DNA-bd_sf"/>
</dbReference>
<dbReference type="SMART" id="SM00347">
    <property type="entry name" value="HTH_MARR"/>
    <property type="match status" value="1"/>
</dbReference>
<dbReference type="InterPro" id="IPR036388">
    <property type="entry name" value="WH-like_DNA-bd_sf"/>
</dbReference>
<keyword evidence="1" id="KW-0805">Transcription regulation</keyword>
<keyword evidence="6" id="KW-1185">Reference proteome</keyword>
<dbReference type="InterPro" id="IPR000835">
    <property type="entry name" value="HTH_MarR-typ"/>
</dbReference>
<dbReference type="Pfam" id="PF01047">
    <property type="entry name" value="MarR"/>
    <property type="match status" value="1"/>
</dbReference>
<feature type="domain" description="HTH marR-type" evidence="4">
    <location>
        <begin position="14"/>
        <end position="148"/>
    </location>
</feature>
<dbReference type="STRING" id="617002.SAMN05660653_02321"/>
<proteinExistence type="predicted"/>
<dbReference type="PROSITE" id="PS50995">
    <property type="entry name" value="HTH_MARR_2"/>
    <property type="match status" value="1"/>
</dbReference>
<dbReference type="PANTHER" id="PTHR33164">
    <property type="entry name" value="TRANSCRIPTIONAL REGULATOR, MARR FAMILY"/>
    <property type="match status" value="1"/>
</dbReference>
<dbReference type="GO" id="GO:0006950">
    <property type="term" value="P:response to stress"/>
    <property type="evidence" value="ECO:0007669"/>
    <property type="project" value="TreeGrafter"/>
</dbReference>
<dbReference type="Gene3D" id="1.10.10.10">
    <property type="entry name" value="Winged helix-like DNA-binding domain superfamily/Winged helix DNA-binding domain"/>
    <property type="match status" value="1"/>
</dbReference>
<evidence type="ECO:0000259" key="4">
    <source>
        <dbReference type="PROSITE" id="PS50995"/>
    </source>
</evidence>
<dbReference type="GO" id="GO:0003700">
    <property type="term" value="F:DNA-binding transcription factor activity"/>
    <property type="evidence" value="ECO:0007669"/>
    <property type="project" value="InterPro"/>
</dbReference>
<name>A0A1G6DQP5_9BACT</name>
<organism evidence="5 6">
    <name type="scientific">Desulfonatronum thiosulfatophilum</name>
    <dbReference type="NCBI Taxonomy" id="617002"/>
    <lineage>
        <taxon>Bacteria</taxon>
        <taxon>Pseudomonadati</taxon>
        <taxon>Thermodesulfobacteriota</taxon>
        <taxon>Desulfovibrionia</taxon>
        <taxon>Desulfovibrionales</taxon>
        <taxon>Desulfonatronaceae</taxon>
        <taxon>Desulfonatronum</taxon>
    </lineage>
</organism>
<dbReference type="InterPro" id="IPR039422">
    <property type="entry name" value="MarR/SlyA-like"/>
</dbReference>
<keyword evidence="3" id="KW-0804">Transcription</keyword>
<evidence type="ECO:0000256" key="2">
    <source>
        <dbReference type="ARBA" id="ARBA00023125"/>
    </source>
</evidence>
<dbReference type="PRINTS" id="PR00598">
    <property type="entry name" value="HTHMARR"/>
</dbReference>
<accession>A0A1G6DQP5</accession>
<dbReference type="Proteomes" id="UP000198771">
    <property type="component" value="Unassembled WGS sequence"/>
</dbReference>
<dbReference type="SUPFAM" id="SSF46785">
    <property type="entry name" value="Winged helix' DNA-binding domain"/>
    <property type="match status" value="1"/>
</dbReference>
<protein>
    <submittedName>
        <fullName evidence="5">DNA-binding transcriptional regulator, MarR family</fullName>
    </submittedName>
</protein>
<reference evidence="5 6" key="1">
    <citation type="submission" date="2016-10" db="EMBL/GenBank/DDBJ databases">
        <authorList>
            <person name="de Groot N.N."/>
        </authorList>
    </citation>
    <scope>NUCLEOTIDE SEQUENCE [LARGE SCALE GENOMIC DNA]</scope>
    <source>
        <strain evidence="5 6">ASO4-2</strain>
    </source>
</reference>
<gene>
    <name evidence="5" type="ORF">SAMN05660653_02321</name>
</gene>
<keyword evidence="2 5" id="KW-0238">DNA-binding</keyword>